<dbReference type="SMART" id="SM00363">
    <property type="entry name" value="S4"/>
    <property type="match status" value="1"/>
</dbReference>
<sequence length="465" mass="50695">MSDPTDKPDVPPDDPIPPRPEGERIAKRLARAGLCSRRDAERWIAEGRVAVDGKTLTSPALNVTAASRITVDGDPIPETAPTRLWRYHKPRGLLTTTRDPEGRPTIFDELPEELPRVITVGRLDLNSEGLLLLTNDGALARKLELPATGWIRRYRVRVNGQVEPEALAGLAQGVTIEGVRYGAVRAQLDRQQGDNAWLTMALTEGKNREVRRICEHLGWRVNRLIRVAYGPFQLGHLEPGAVEEVSARVVREQVSGESGPTDKKGATAAEKRRLREAAHEARRQEKRDERRTAEPKTLRPGKREREARRGSASAPGAGGRGAAAPKGSKGRGPHASKGFGERGRDAEGRRAGFGKGEGTPFAAREARRSDEPEGRRFGKPEHEDRRGRPGAGETRRGQQGRAKGTAARDEGRPPSRRDQPDRPDRTGSRGKPGHRPASPKGSGGRGPSSPKGSGGRGHAHRRRPS</sequence>
<feature type="region of interest" description="Disordered" evidence="7">
    <location>
        <begin position="1"/>
        <end position="24"/>
    </location>
</feature>
<feature type="compositionally biased region" description="Basic and acidic residues" evidence="7">
    <location>
        <begin position="260"/>
        <end position="309"/>
    </location>
</feature>
<dbReference type="Proteomes" id="UP000325797">
    <property type="component" value="Chromosome"/>
</dbReference>
<dbReference type="Gene3D" id="3.30.70.1560">
    <property type="entry name" value="Alpha-L RNA-binding motif"/>
    <property type="match status" value="1"/>
</dbReference>
<keyword evidence="4 6" id="KW-0413">Isomerase</keyword>
<dbReference type="GO" id="GO:0000455">
    <property type="term" value="P:enzyme-directed rRNA pseudouridine synthesis"/>
    <property type="evidence" value="ECO:0007669"/>
    <property type="project" value="UniProtKB-ARBA"/>
</dbReference>
<feature type="domain" description="RNA-binding S4" evidence="8">
    <location>
        <begin position="23"/>
        <end position="81"/>
    </location>
</feature>
<accession>A0A5J6MU45</accession>
<keyword evidence="3 5" id="KW-0694">RNA-binding</keyword>
<evidence type="ECO:0000259" key="8">
    <source>
        <dbReference type="SMART" id="SM00363"/>
    </source>
</evidence>
<dbReference type="PANTHER" id="PTHR47683">
    <property type="entry name" value="PSEUDOURIDINE SYNTHASE FAMILY PROTEIN-RELATED"/>
    <property type="match status" value="1"/>
</dbReference>
<dbReference type="InterPro" id="IPR018496">
    <property type="entry name" value="PsdUridine_synth_RsuA/RluB_CS"/>
</dbReference>
<dbReference type="EC" id="5.4.99.-" evidence="6"/>
<protein>
    <recommendedName>
        <fullName evidence="6">Pseudouridine synthase</fullName>
        <ecNumber evidence="6">5.4.99.-</ecNumber>
    </recommendedName>
</protein>
<name>A0A5J6MU45_9PROT</name>
<dbReference type="AlphaFoldDB" id="A0A5J6MU45"/>
<evidence type="ECO:0000256" key="2">
    <source>
        <dbReference type="ARBA" id="ARBA00008348"/>
    </source>
</evidence>
<dbReference type="InterPro" id="IPR006145">
    <property type="entry name" value="PsdUridine_synth_RsuA/RluA"/>
</dbReference>
<dbReference type="Pfam" id="PF01479">
    <property type="entry name" value="S4"/>
    <property type="match status" value="1"/>
</dbReference>
<dbReference type="KEGG" id="hadh:FRZ61_07200"/>
<dbReference type="InterPro" id="IPR050343">
    <property type="entry name" value="RsuA_PseudoU_synthase"/>
</dbReference>
<evidence type="ECO:0000256" key="5">
    <source>
        <dbReference type="PROSITE-ProRule" id="PRU00182"/>
    </source>
</evidence>
<keyword evidence="10" id="KW-1185">Reference proteome</keyword>
<dbReference type="InterPro" id="IPR002942">
    <property type="entry name" value="S4_RNA-bd"/>
</dbReference>
<dbReference type="InterPro" id="IPR036986">
    <property type="entry name" value="S4_RNA-bd_sf"/>
</dbReference>
<dbReference type="NCBIfam" id="TIGR00093">
    <property type="entry name" value="pseudouridine synthase"/>
    <property type="match status" value="1"/>
</dbReference>
<dbReference type="OrthoDB" id="9807213at2"/>
<feature type="compositionally biased region" description="Gly residues" evidence="7">
    <location>
        <begin position="441"/>
        <end position="456"/>
    </location>
</feature>
<dbReference type="SUPFAM" id="SSF55174">
    <property type="entry name" value="Alpha-L RNA-binding motif"/>
    <property type="match status" value="1"/>
</dbReference>
<dbReference type="PROSITE" id="PS50889">
    <property type="entry name" value="S4"/>
    <property type="match status" value="1"/>
</dbReference>
<dbReference type="SUPFAM" id="SSF55120">
    <property type="entry name" value="Pseudouridine synthase"/>
    <property type="match status" value="1"/>
</dbReference>
<feature type="compositionally biased region" description="Basic and acidic residues" evidence="7">
    <location>
        <begin position="406"/>
        <end position="427"/>
    </location>
</feature>
<dbReference type="InterPro" id="IPR020094">
    <property type="entry name" value="TruA/RsuA/RluB/E/F_N"/>
</dbReference>
<dbReference type="RefSeq" id="WP_151115017.1">
    <property type="nucleotide sequence ID" value="NZ_CP042582.1"/>
</dbReference>
<feature type="compositionally biased region" description="Basic and acidic residues" evidence="7">
    <location>
        <begin position="1"/>
        <end position="10"/>
    </location>
</feature>
<dbReference type="Gene3D" id="3.30.70.580">
    <property type="entry name" value="Pseudouridine synthase I, catalytic domain, N-terminal subdomain"/>
    <property type="match status" value="1"/>
</dbReference>
<evidence type="ECO:0000313" key="10">
    <source>
        <dbReference type="Proteomes" id="UP000325797"/>
    </source>
</evidence>
<dbReference type="PANTHER" id="PTHR47683:SF3">
    <property type="entry name" value="RIBOSOMAL LARGE SUBUNIT PSEUDOURIDINE SYNTHASE B"/>
    <property type="match status" value="1"/>
</dbReference>
<dbReference type="GO" id="GO:0003723">
    <property type="term" value="F:RNA binding"/>
    <property type="evidence" value="ECO:0007669"/>
    <property type="project" value="UniProtKB-KW"/>
</dbReference>
<feature type="region of interest" description="Disordered" evidence="7">
    <location>
        <begin position="252"/>
        <end position="465"/>
    </location>
</feature>
<organism evidence="9 10">
    <name type="scientific">Hypericibacter adhaerens</name>
    <dbReference type="NCBI Taxonomy" id="2602016"/>
    <lineage>
        <taxon>Bacteria</taxon>
        <taxon>Pseudomonadati</taxon>
        <taxon>Pseudomonadota</taxon>
        <taxon>Alphaproteobacteria</taxon>
        <taxon>Rhodospirillales</taxon>
        <taxon>Dongiaceae</taxon>
        <taxon>Hypericibacter</taxon>
    </lineage>
</organism>
<feature type="compositionally biased region" description="Basic and acidic residues" evidence="7">
    <location>
        <begin position="339"/>
        <end position="350"/>
    </location>
</feature>
<evidence type="ECO:0000313" key="9">
    <source>
        <dbReference type="EMBL" id="QEX20801.1"/>
    </source>
</evidence>
<reference evidence="9 10" key="1">
    <citation type="submission" date="2019-08" db="EMBL/GenBank/DDBJ databases">
        <title>Hyperibacter terrae gen. nov., sp. nov. and Hyperibacter viscosus sp. nov., two new members in the family Rhodospirillaceae isolated from the rhizosphere of Hypericum perforatum.</title>
        <authorList>
            <person name="Noviana Z."/>
        </authorList>
    </citation>
    <scope>NUCLEOTIDE SEQUENCE [LARGE SCALE GENOMIC DNA]</scope>
    <source>
        <strain evidence="9 10">R5959</strain>
    </source>
</reference>
<comment type="catalytic activity">
    <reaction evidence="1">
        <text>a uridine in RNA = a pseudouridine in RNA</text>
        <dbReference type="Rhea" id="RHEA:48348"/>
        <dbReference type="Rhea" id="RHEA-COMP:12068"/>
        <dbReference type="Rhea" id="RHEA-COMP:12069"/>
        <dbReference type="ChEBI" id="CHEBI:65314"/>
        <dbReference type="ChEBI" id="CHEBI:65315"/>
    </reaction>
</comment>
<dbReference type="Pfam" id="PF00849">
    <property type="entry name" value="PseudoU_synth_2"/>
    <property type="match status" value="1"/>
</dbReference>
<evidence type="ECO:0000256" key="4">
    <source>
        <dbReference type="ARBA" id="ARBA00023235"/>
    </source>
</evidence>
<dbReference type="InterPro" id="IPR000748">
    <property type="entry name" value="PsdUridine_synth_RsuA/RluB/E/F"/>
</dbReference>
<dbReference type="Gene3D" id="3.10.290.10">
    <property type="entry name" value="RNA-binding S4 domain"/>
    <property type="match status" value="1"/>
</dbReference>
<dbReference type="GO" id="GO:0120159">
    <property type="term" value="F:rRNA pseudouridine synthase activity"/>
    <property type="evidence" value="ECO:0007669"/>
    <property type="project" value="UniProtKB-ARBA"/>
</dbReference>
<feature type="compositionally biased region" description="Basic and acidic residues" evidence="7">
    <location>
        <begin position="364"/>
        <end position="387"/>
    </location>
</feature>
<dbReference type="InterPro" id="IPR020103">
    <property type="entry name" value="PsdUridine_synth_cat_dom_sf"/>
</dbReference>
<evidence type="ECO:0000256" key="7">
    <source>
        <dbReference type="SAM" id="MobiDB-lite"/>
    </source>
</evidence>
<dbReference type="EMBL" id="CP042582">
    <property type="protein sequence ID" value="QEX20801.1"/>
    <property type="molecule type" value="Genomic_DNA"/>
</dbReference>
<dbReference type="PROSITE" id="PS01149">
    <property type="entry name" value="PSI_RSU"/>
    <property type="match status" value="1"/>
</dbReference>
<proteinExistence type="inferred from homology"/>
<dbReference type="InterPro" id="IPR042092">
    <property type="entry name" value="PsdUridine_s_RsuA/RluB/E/F_cat"/>
</dbReference>
<evidence type="ECO:0000256" key="1">
    <source>
        <dbReference type="ARBA" id="ARBA00000073"/>
    </source>
</evidence>
<gene>
    <name evidence="9" type="ORF">FRZ61_07200</name>
</gene>
<evidence type="ECO:0000256" key="3">
    <source>
        <dbReference type="ARBA" id="ARBA00022884"/>
    </source>
</evidence>
<evidence type="ECO:0000256" key="6">
    <source>
        <dbReference type="RuleBase" id="RU003887"/>
    </source>
</evidence>
<comment type="similarity">
    <text evidence="2 6">Belongs to the pseudouridine synthase RsuA family.</text>
</comment>
<dbReference type="CDD" id="cd00165">
    <property type="entry name" value="S4"/>
    <property type="match status" value="1"/>
</dbReference>